<protein>
    <recommendedName>
        <fullName evidence="3">methylated-DNA--[protein]-cysteine S-methyltransferase</fullName>
        <ecNumber evidence="3">2.1.1.63</ecNumber>
    </recommendedName>
</protein>
<dbReference type="Gene3D" id="1.10.10.10">
    <property type="entry name" value="Winged helix-like DNA-binding domain superfamily/Winged helix DNA-binding domain"/>
    <property type="match status" value="1"/>
</dbReference>
<comment type="caution">
    <text evidence="10">The sequence shown here is derived from an EMBL/GenBank/DDBJ whole genome shotgun (WGS) entry which is preliminary data.</text>
</comment>
<evidence type="ECO:0000256" key="5">
    <source>
        <dbReference type="ARBA" id="ARBA00022679"/>
    </source>
</evidence>
<dbReference type="GO" id="GO:0032259">
    <property type="term" value="P:methylation"/>
    <property type="evidence" value="ECO:0007669"/>
    <property type="project" value="UniProtKB-KW"/>
</dbReference>
<gene>
    <name evidence="10" type="ORF">AKJ57_05085</name>
</gene>
<dbReference type="InterPro" id="IPR001497">
    <property type="entry name" value="MethylDNA_cys_MeTrfase_AS"/>
</dbReference>
<reference evidence="10 11" key="1">
    <citation type="journal article" date="2016" name="Sci. Rep.">
        <title>Metabolic traits of an uncultured archaeal lineage -MSBL1- from brine pools of the Red Sea.</title>
        <authorList>
            <person name="Mwirichia R."/>
            <person name="Alam I."/>
            <person name="Rashid M."/>
            <person name="Vinu M."/>
            <person name="Ba-Alawi W."/>
            <person name="Anthony Kamau A."/>
            <person name="Kamanda Ngugi D."/>
            <person name="Goker M."/>
            <person name="Klenk H.P."/>
            <person name="Bajic V."/>
            <person name="Stingl U."/>
        </authorList>
    </citation>
    <scope>NUCLEOTIDE SEQUENCE [LARGE SCALE GENOMIC DNA]</scope>
    <source>
        <strain evidence="10">SCGC-AAA259A05</strain>
    </source>
</reference>
<evidence type="ECO:0000256" key="8">
    <source>
        <dbReference type="ARBA" id="ARBA00049348"/>
    </source>
</evidence>
<dbReference type="CDD" id="cd06445">
    <property type="entry name" value="ATase"/>
    <property type="match status" value="1"/>
</dbReference>
<dbReference type="SUPFAM" id="SSF46767">
    <property type="entry name" value="Methylated DNA-protein cysteine methyltransferase, C-terminal domain"/>
    <property type="match status" value="1"/>
</dbReference>
<dbReference type="EMBL" id="LHXJ01000070">
    <property type="protein sequence ID" value="KXA89632.1"/>
    <property type="molecule type" value="Genomic_DNA"/>
</dbReference>
<dbReference type="NCBIfam" id="TIGR00589">
    <property type="entry name" value="ogt"/>
    <property type="match status" value="1"/>
</dbReference>
<dbReference type="GO" id="GO:0003908">
    <property type="term" value="F:methylated-DNA-[protein]-cysteine S-methyltransferase activity"/>
    <property type="evidence" value="ECO:0007669"/>
    <property type="project" value="UniProtKB-EC"/>
</dbReference>
<evidence type="ECO:0000256" key="2">
    <source>
        <dbReference type="ARBA" id="ARBA00008711"/>
    </source>
</evidence>
<keyword evidence="4 10" id="KW-0489">Methyltransferase</keyword>
<dbReference type="InterPro" id="IPR036388">
    <property type="entry name" value="WH-like_DNA-bd_sf"/>
</dbReference>
<dbReference type="PANTHER" id="PTHR10815">
    <property type="entry name" value="METHYLATED-DNA--PROTEIN-CYSTEINE METHYLTRANSFERASE"/>
    <property type="match status" value="1"/>
</dbReference>
<comment type="similarity">
    <text evidence="2">Belongs to the MGMT family.</text>
</comment>
<dbReference type="Pfam" id="PF01035">
    <property type="entry name" value="DNA_binding_1"/>
    <property type="match status" value="1"/>
</dbReference>
<dbReference type="InterPro" id="IPR036217">
    <property type="entry name" value="MethylDNA_cys_MeTrfase_DNAb"/>
</dbReference>
<evidence type="ECO:0000256" key="4">
    <source>
        <dbReference type="ARBA" id="ARBA00022603"/>
    </source>
</evidence>
<comment type="catalytic activity">
    <reaction evidence="8">
        <text>a 6-O-methyl-2'-deoxyguanosine in DNA + L-cysteinyl-[protein] = S-methyl-L-cysteinyl-[protein] + a 2'-deoxyguanosine in DNA</text>
        <dbReference type="Rhea" id="RHEA:24000"/>
        <dbReference type="Rhea" id="RHEA-COMP:10131"/>
        <dbReference type="Rhea" id="RHEA-COMP:10132"/>
        <dbReference type="Rhea" id="RHEA-COMP:11367"/>
        <dbReference type="Rhea" id="RHEA-COMP:11368"/>
        <dbReference type="ChEBI" id="CHEBI:29950"/>
        <dbReference type="ChEBI" id="CHEBI:82612"/>
        <dbReference type="ChEBI" id="CHEBI:85445"/>
        <dbReference type="ChEBI" id="CHEBI:85448"/>
        <dbReference type="EC" id="2.1.1.63"/>
    </reaction>
</comment>
<evidence type="ECO:0000256" key="1">
    <source>
        <dbReference type="ARBA" id="ARBA00001286"/>
    </source>
</evidence>
<keyword evidence="6" id="KW-0227">DNA damage</keyword>
<organism evidence="10 11">
    <name type="scientific">candidate division MSBL1 archaeon SCGC-AAA259A05</name>
    <dbReference type="NCBI Taxonomy" id="1698259"/>
    <lineage>
        <taxon>Archaea</taxon>
        <taxon>Methanobacteriati</taxon>
        <taxon>Methanobacteriota</taxon>
        <taxon>candidate division MSBL1</taxon>
    </lineage>
</organism>
<dbReference type="PANTHER" id="PTHR10815:SF13">
    <property type="entry name" value="METHYLATED-DNA--PROTEIN-CYSTEINE METHYLTRANSFERASE"/>
    <property type="match status" value="1"/>
</dbReference>
<keyword evidence="11" id="KW-1185">Reference proteome</keyword>
<evidence type="ECO:0000256" key="3">
    <source>
        <dbReference type="ARBA" id="ARBA00011918"/>
    </source>
</evidence>
<evidence type="ECO:0000256" key="7">
    <source>
        <dbReference type="ARBA" id="ARBA00023204"/>
    </source>
</evidence>
<proteinExistence type="inferred from homology"/>
<dbReference type="InterPro" id="IPR014048">
    <property type="entry name" value="MethylDNA_cys_MeTrfase_DNA-bd"/>
</dbReference>
<keyword evidence="5 10" id="KW-0808">Transferase</keyword>
<dbReference type="AlphaFoldDB" id="A0A133U608"/>
<name>A0A133U608_9EURY</name>
<evidence type="ECO:0000256" key="6">
    <source>
        <dbReference type="ARBA" id="ARBA00022763"/>
    </source>
</evidence>
<accession>A0A133U608</accession>
<dbReference type="Proteomes" id="UP000070163">
    <property type="component" value="Unassembled WGS sequence"/>
</dbReference>
<dbReference type="GO" id="GO:0006281">
    <property type="term" value="P:DNA repair"/>
    <property type="evidence" value="ECO:0007669"/>
    <property type="project" value="UniProtKB-KW"/>
</dbReference>
<keyword evidence="7" id="KW-0234">DNA repair</keyword>
<evidence type="ECO:0000313" key="10">
    <source>
        <dbReference type="EMBL" id="KXA89632.1"/>
    </source>
</evidence>
<evidence type="ECO:0000259" key="9">
    <source>
        <dbReference type="Pfam" id="PF01035"/>
    </source>
</evidence>
<dbReference type="PROSITE" id="PS00374">
    <property type="entry name" value="MGMT"/>
    <property type="match status" value="1"/>
</dbReference>
<feature type="domain" description="Methylated-DNA-[protein]-cysteine S-methyltransferase DNA binding" evidence="9">
    <location>
        <begin position="3"/>
        <end position="83"/>
    </location>
</feature>
<evidence type="ECO:0000313" key="11">
    <source>
        <dbReference type="Proteomes" id="UP000070163"/>
    </source>
</evidence>
<comment type="catalytic activity">
    <reaction evidence="1">
        <text>a 4-O-methyl-thymidine in DNA + L-cysteinyl-[protein] = a thymidine in DNA + S-methyl-L-cysteinyl-[protein]</text>
        <dbReference type="Rhea" id="RHEA:53428"/>
        <dbReference type="Rhea" id="RHEA-COMP:10131"/>
        <dbReference type="Rhea" id="RHEA-COMP:10132"/>
        <dbReference type="Rhea" id="RHEA-COMP:13555"/>
        <dbReference type="Rhea" id="RHEA-COMP:13556"/>
        <dbReference type="ChEBI" id="CHEBI:29950"/>
        <dbReference type="ChEBI" id="CHEBI:82612"/>
        <dbReference type="ChEBI" id="CHEBI:137386"/>
        <dbReference type="ChEBI" id="CHEBI:137387"/>
        <dbReference type="EC" id="2.1.1.63"/>
    </reaction>
</comment>
<dbReference type="EC" id="2.1.1.63" evidence="3"/>
<dbReference type="FunFam" id="1.10.10.10:FF:000214">
    <property type="entry name" value="Methylated-DNA--protein-cysteine methyltransferase"/>
    <property type="match status" value="1"/>
</dbReference>
<sequence>MPDFQDKVLRMTSKIPKGRVTTYKELAKSIGKTRAYRAVGNALRKNPHPIRIPCHRVVRSDGDVGGFGLGKEKKIELLKEEGVEIRNGKVNLDKYLIKNLNSEG</sequence>